<dbReference type="EMBL" id="BARW01000292">
    <property type="protein sequence ID" value="GAI62251.1"/>
    <property type="molecule type" value="Genomic_DNA"/>
</dbReference>
<dbReference type="Gene3D" id="3.40.50.300">
    <property type="entry name" value="P-loop containing nucleotide triphosphate hydrolases"/>
    <property type="match status" value="1"/>
</dbReference>
<dbReference type="Pfam" id="PF00664">
    <property type="entry name" value="ABC_membrane"/>
    <property type="match status" value="1"/>
</dbReference>
<dbReference type="AlphaFoldDB" id="X1R5C7"/>
<feature type="transmembrane region" description="Helical" evidence="8">
    <location>
        <begin position="246"/>
        <end position="264"/>
    </location>
</feature>
<dbReference type="PROSITE" id="PS50893">
    <property type="entry name" value="ABC_TRANSPORTER_2"/>
    <property type="match status" value="1"/>
</dbReference>
<evidence type="ECO:0000256" key="2">
    <source>
        <dbReference type="ARBA" id="ARBA00022448"/>
    </source>
</evidence>
<dbReference type="InterPro" id="IPR011527">
    <property type="entry name" value="ABC1_TM_dom"/>
</dbReference>
<dbReference type="Pfam" id="PF00005">
    <property type="entry name" value="ABC_tran"/>
    <property type="match status" value="1"/>
</dbReference>
<feature type="transmembrane region" description="Helical" evidence="8">
    <location>
        <begin position="64"/>
        <end position="88"/>
    </location>
</feature>
<evidence type="ECO:0000256" key="5">
    <source>
        <dbReference type="ARBA" id="ARBA00022840"/>
    </source>
</evidence>
<evidence type="ECO:0000259" key="10">
    <source>
        <dbReference type="PROSITE" id="PS50929"/>
    </source>
</evidence>
<evidence type="ECO:0000256" key="8">
    <source>
        <dbReference type="SAM" id="Phobius"/>
    </source>
</evidence>
<comment type="caution">
    <text evidence="11">The sequence shown here is derived from an EMBL/GenBank/DDBJ whole genome shotgun (WGS) entry which is preliminary data.</text>
</comment>
<keyword evidence="4" id="KW-0547">Nucleotide-binding</keyword>
<dbReference type="InterPro" id="IPR027417">
    <property type="entry name" value="P-loop_NTPase"/>
</dbReference>
<dbReference type="PROSITE" id="PS50929">
    <property type="entry name" value="ABC_TM1F"/>
    <property type="match status" value="1"/>
</dbReference>
<keyword evidence="6 8" id="KW-1133">Transmembrane helix</keyword>
<dbReference type="SUPFAM" id="SSF52540">
    <property type="entry name" value="P-loop containing nucleoside triphosphate hydrolases"/>
    <property type="match status" value="1"/>
</dbReference>
<dbReference type="SMART" id="SM00382">
    <property type="entry name" value="AAA"/>
    <property type="match status" value="1"/>
</dbReference>
<feature type="transmembrane region" description="Helical" evidence="8">
    <location>
        <begin position="334"/>
        <end position="352"/>
    </location>
</feature>
<dbReference type="PANTHER" id="PTHR43394:SF1">
    <property type="entry name" value="ATP-BINDING CASSETTE SUB-FAMILY B MEMBER 10, MITOCHONDRIAL"/>
    <property type="match status" value="1"/>
</dbReference>
<sequence>MSTIKSKIFPEKAENDYKGYKVAEITFLIIIFVTIFRSLIHFLAPDGGAESIAGIDLSVEGGDIIIAIFALWGSSQLLMVIVYLIVYFRYKNLIPLMYVLIIIEYTMRIVVGIIIVTLTRTLLPIIIGEIVDDALIALDYDKFITLIVIGFAIYSMRNAMEYVTMMTGHYLGLKTEQNMRQEFFETIQHKPLRYHDNAKAGDLQALATNDVRVINAMISHGAFFFYPFFQVAITLLLLVTTLDVRLALACIPFVFFYVYFILYYRRKIAPFAAKRLRKHSDLAIVLQDSITGASVVRSFAAEGLERKKFKKAVNAFRDNSIGEYLVQAKYFPMLVLYITIGISLILGIVFVYQNSLTIGELAATNLLLITLIDPTNLIWWATNDMMSGFAACSRVFTSLSNEDIEDQCIKNQLWPKEFKGKIEFRDVTFTYENEERNRPPVLQNINFTIEPNQKVALVGPTGCGKTTIAKLLLLLYEPQQGTILLDEKNIQDYPLAELRKKIGYIEQNIYLFSQTILENIAFGNQNANHDEIINIAKLAQVDDFVQNFSDGYNTIVGERGTRLSGGEKQRVAIARAFLTNPAMLILDDSVSAIDSETEEKIGRAMENIIKNRTTLIITHRLHTIRTSDKILVLKHGRIVSEGNHSELIQSSEDYRRIFGKRVSLSTFKTNNT</sequence>
<dbReference type="GO" id="GO:0005524">
    <property type="term" value="F:ATP binding"/>
    <property type="evidence" value="ECO:0007669"/>
    <property type="project" value="UniProtKB-KW"/>
</dbReference>
<dbReference type="InterPro" id="IPR036640">
    <property type="entry name" value="ABC1_TM_sf"/>
</dbReference>
<dbReference type="InterPro" id="IPR003593">
    <property type="entry name" value="AAA+_ATPase"/>
</dbReference>
<evidence type="ECO:0000256" key="7">
    <source>
        <dbReference type="ARBA" id="ARBA00023136"/>
    </source>
</evidence>
<dbReference type="InterPro" id="IPR039421">
    <property type="entry name" value="Type_1_exporter"/>
</dbReference>
<evidence type="ECO:0000256" key="3">
    <source>
        <dbReference type="ARBA" id="ARBA00022692"/>
    </source>
</evidence>
<feature type="domain" description="ABC transporter" evidence="9">
    <location>
        <begin position="422"/>
        <end position="660"/>
    </location>
</feature>
<evidence type="ECO:0008006" key="12">
    <source>
        <dbReference type="Google" id="ProtNLM"/>
    </source>
</evidence>
<comment type="subcellular location">
    <subcellularLocation>
        <location evidence="1">Membrane</location>
        <topology evidence="1">Multi-pass membrane protein</topology>
    </subcellularLocation>
</comment>
<dbReference type="PROSITE" id="PS00211">
    <property type="entry name" value="ABC_TRANSPORTER_1"/>
    <property type="match status" value="1"/>
</dbReference>
<dbReference type="GO" id="GO:0016887">
    <property type="term" value="F:ATP hydrolysis activity"/>
    <property type="evidence" value="ECO:0007669"/>
    <property type="project" value="InterPro"/>
</dbReference>
<protein>
    <recommendedName>
        <fullName evidence="12">ABC transporter ATP-binding protein</fullName>
    </recommendedName>
</protein>
<evidence type="ECO:0000313" key="11">
    <source>
        <dbReference type="EMBL" id="GAI62251.1"/>
    </source>
</evidence>
<dbReference type="InterPro" id="IPR003439">
    <property type="entry name" value="ABC_transporter-like_ATP-bd"/>
</dbReference>
<dbReference type="SUPFAM" id="SSF90123">
    <property type="entry name" value="ABC transporter transmembrane region"/>
    <property type="match status" value="1"/>
</dbReference>
<dbReference type="FunFam" id="3.40.50.300:FF:000287">
    <property type="entry name" value="Multidrug ABC transporter ATP-binding protein"/>
    <property type="match status" value="1"/>
</dbReference>
<dbReference type="GO" id="GO:0016020">
    <property type="term" value="C:membrane"/>
    <property type="evidence" value="ECO:0007669"/>
    <property type="project" value="UniProtKB-SubCell"/>
</dbReference>
<accession>X1R5C7</accession>
<dbReference type="PANTHER" id="PTHR43394">
    <property type="entry name" value="ATP-DEPENDENT PERMEASE MDL1, MITOCHONDRIAL"/>
    <property type="match status" value="1"/>
</dbReference>
<dbReference type="Gene3D" id="1.20.1560.10">
    <property type="entry name" value="ABC transporter type 1, transmembrane domain"/>
    <property type="match status" value="1"/>
</dbReference>
<organism evidence="11">
    <name type="scientific">marine sediment metagenome</name>
    <dbReference type="NCBI Taxonomy" id="412755"/>
    <lineage>
        <taxon>unclassified sequences</taxon>
        <taxon>metagenomes</taxon>
        <taxon>ecological metagenomes</taxon>
    </lineage>
</organism>
<feature type="domain" description="ABC transmembrane type-1" evidence="10">
    <location>
        <begin position="109"/>
        <end position="387"/>
    </location>
</feature>
<evidence type="ECO:0000259" key="9">
    <source>
        <dbReference type="PROSITE" id="PS50893"/>
    </source>
</evidence>
<dbReference type="InterPro" id="IPR017871">
    <property type="entry name" value="ABC_transporter-like_CS"/>
</dbReference>
<gene>
    <name evidence="11" type="ORF">S12H4_01463</name>
</gene>
<feature type="transmembrane region" description="Helical" evidence="8">
    <location>
        <begin position="143"/>
        <end position="160"/>
    </location>
</feature>
<keyword evidence="2" id="KW-0813">Transport</keyword>
<evidence type="ECO:0000256" key="4">
    <source>
        <dbReference type="ARBA" id="ARBA00022741"/>
    </source>
</evidence>
<feature type="transmembrane region" description="Helical" evidence="8">
    <location>
        <begin position="222"/>
        <end position="240"/>
    </location>
</feature>
<reference evidence="11" key="1">
    <citation type="journal article" date="2014" name="Front. Microbiol.">
        <title>High frequency of phylogenetically diverse reductive dehalogenase-homologous genes in deep subseafloor sedimentary metagenomes.</title>
        <authorList>
            <person name="Kawai M."/>
            <person name="Futagami T."/>
            <person name="Toyoda A."/>
            <person name="Takaki Y."/>
            <person name="Nishi S."/>
            <person name="Hori S."/>
            <person name="Arai W."/>
            <person name="Tsubouchi T."/>
            <person name="Morono Y."/>
            <person name="Uchiyama I."/>
            <person name="Ito T."/>
            <person name="Fujiyama A."/>
            <person name="Inagaki F."/>
            <person name="Takami H."/>
        </authorList>
    </citation>
    <scope>NUCLEOTIDE SEQUENCE</scope>
    <source>
        <strain evidence="11">Expedition CK06-06</strain>
    </source>
</reference>
<proteinExistence type="predicted"/>
<dbReference type="GO" id="GO:0015421">
    <property type="term" value="F:ABC-type oligopeptide transporter activity"/>
    <property type="evidence" value="ECO:0007669"/>
    <property type="project" value="TreeGrafter"/>
</dbReference>
<name>X1R5C7_9ZZZZ</name>
<keyword evidence="5" id="KW-0067">ATP-binding</keyword>
<evidence type="ECO:0000256" key="6">
    <source>
        <dbReference type="ARBA" id="ARBA00022989"/>
    </source>
</evidence>
<feature type="transmembrane region" description="Helical" evidence="8">
    <location>
        <begin position="21"/>
        <end position="44"/>
    </location>
</feature>
<keyword evidence="3 8" id="KW-0812">Transmembrane</keyword>
<evidence type="ECO:0000256" key="1">
    <source>
        <dbReference type="ARBA" id="ARBA00004141"/>
    </source>
</evidence>
<keyword evidence="7 8" id="KW-0472">Membrane</keyword>